<feature type="region of interest" description="Disordered" evidence="1">
    <location>
        <begin position="904"/>
        <end position="948"/>
    </location>
</feature>
<dbReference type="AlphaFoldDB" id="A0A812LAR7"/>
<reference evidence="2" key="1">
    <citation type="submission" date="2021-02" db="EMBL/GenBank/DDBJ databases">
        <authorList>
            <person name="Dougan E. K."/>
            <person name="Rhodes N."/>
            <person name="Thang M."/>
            <person name="Chan C."/>
        </authorList>
    </citation>
    <scope>NUCLEOTIDE SEQUENCE</scope>
</reference>
<evidence type="ECO:0000313" key="2">
    <source>
        <dbReference type="EMBL" id="CAE7241928.1"/>
    </source>
</evidence>
<feature type="compositionally biased region" description="Polar residues" evidence="1">
    <location>
        <begin position="938"/>
        <end position="948"/>
    </location>
</feature>
<proteinExistence type="predicted"/>
<name>A0A812LAR7_9DINO</name>
<dbReference type="EMBL" id="CAJNDS010000957">
    <property type="protein sequence ID" value="CAE7241928.1"/>
    <property type="molecule type" value="Genomic_DNA"/>
</dbReference>
<accession>A0A812LAR7</accession>
<keyword evidence="3" id="KW-1185">Reference proteome</keyword>
<dbReference type="OrthoDB" id="485654at2759"/>
<protein>
    <submittedName>
        <fullName evidence="2">Uncharacterized protein</fullName>
    </submittedName>
</protein>
<sequence length="1006" mass="113483">MLSKEAKQSIAKLQSWLEDTFGGSGDPEQPDAVEICAILSNSSSSDYLQEHFGTDPTALKNVFLTVQRRLHTIDPSWIFKARQAEDRVPMVEADVTQELVLMPWHLSFLPQHSQKGKSKMVNVLRCATDFLEKSYDSMNNPIQLWIPPTMPAAGELLPDFSLGHCIGFTKSLAMKAILLACSEAALTDTELQSIQTQLQALFGFRATVHTTGNAKFDRFRALQDKFAEAARPRPDPIQVSTLLMAQAKDEGLVWTECASAMIQEFNGGSSNEAKRLSEMEASLVTIYPTLSKDTQELIDYHWQLYPPQRSAIPYKAVAVDVFFAGAKLKTGVKSDLWQSILQADNRKRHWYIRRKVQMFLFKLQDARRLRKKINLTTGASALRDQKDPESAWGISAIFAHFLPEMQKLVTPTQLETLQVKFARGYLDAELLEKFRVMTPKLQVQNFRFLADVGVKVLASVSQSQNSESEADLQLQKAEFAKATAKVKKEVMQWNSYQEKKDEFQRTGVTIQAEIADKEKDRQRKAVENCQDELYPIREVLELPHGMTFAEASLQKFKDEHRIPDDSMYRVFWMNPTVLGYDAVRGCEIAVASVATAVAEEYTESSVLEATEKIKAFLNVPEHRLIVRECLLAFDQNSIPPQSQRPGFHKFFVAISDLSNKEGQLFSHFAQSSLWKRQMLPIVIKNTVTPVPMLAIKSMVDPRRGFSSSMATSDTSNKPARRKQWIAGYPVPAAFHDALWQGMRAPDNAGAAWIDVFAYDHSLPEALMRRRASPSLPAPQTIYVGIVWADCNSRDCAHKEKGTAVDPRVQNAKIAKWLQSAIRRKLQSLAQEKVISIKDWVPLSPWKDTRDPPVLVEKDFVALFPGAAQNLPLRETFLNDIEDKLKDEDLKKQWMTFVQEHNDAWNKSGKPHVNSGEKRGCEGDSNPSPGKKARVLTPESESPQTLEALTTSEGPICQIDSLDANCTVIFTNKGHIWVHAKKDVELDSKFPLALAYGKFKVNEDRFF</sequence>
<comment type="caution">
    <text evidence="2">The sequence shown here is derived from an EMBL/GenBank/DDBJ whole genome shotgun (WGS) entry which is preliminary data.</text>
</comment>
<evidence type="ECO:0000313" key="3">
    <source>
        <dbReference type="Proteomes" id="UP000604046"/>
    </source>
</evidence>
<organism evidence="2 3">
    <name type="scientific">Symbiodinium natans</name>
    <dbReference type="NCBI Taxonomy" id="878477"/>
    <lineage>
        <taxon>Eukaryota</taxon>
        <taxon>Sar</taxon>
        <taxon>Alveolata</taxon>
        <taxon>Dinophyceae</taxon>
        <taxon>Suessiales</taxon>
        <taxon>Symbiodiniaceae</taxon>
        <taxon>Symbiodinium</taxon>
    </lineage>
</organism>
<dbReference type="Proteomes" id="UP000604046">
    <property type="component" value="Unassembled WGS sequence"/>
</dbReference>
<evidence type="ECO:0000256" key="1">
    <source>
        <dbReference type="SAM" id="MobiDB-lite"/>
    </source>
</evidence>
<gene>
    <name evidence="2" type="ORF">SNAT2548_LOCUS11013</name>
</gene>